<evidence type="ECO:0000313" key="2">
    <source>
        <dbReference type="EMBL" id="CAD1825747.1"/>
    </source>
</evidence>
<name>A0A6V7P4M5_ANACO</name>
<protein>
    <submittedName>
        <fullName evidence="2">Uncharacterized protein</fullName>
    </submittedName>
</protein>
<feature type="region of interest" description="Disordered" evidence="1">
    <location>
        <begin position="1"/>
        <end position="21"/>
    </location>
</feature>
<dbReference type="EMBL" id="LR862145">
    <property type="protein sequence ID" value="CAD1825747.1"/>
    <property type="molecule type" value="Genomic_DNA"/>
</dbReference>
<sequence>MRVVLSTKHTHAWPEHEPGRAGRVAMHAVQAPELGWGREAQRERKNEWARKLGRGREIERKRVIVADIGPSTRSKILLREAREEIKRLQMMILKAESCLKWHEARWPESQLRPMGIVFGKKTLVSGVLCLFIAPSVAYSGRSRGALGPLHGAIFVV</sequence>
<gene>
    <name evidence="2" type="ORF">CB5_LOCUS8958</name>
</gene>
<dbReference type="AlphaFoldDB" id="A0A6V7P4M5"/>
<organism evidence="2">
    <name type="scientific">Ananas comosus var. bracteatus</name>
    <name type="common">red pineapple</name>
    <dbReference type="NCBI Taxonomy" id="296719"/>
    <lineage>
        <taxon>Eukaryota</taxon>
        <taxon>Viridiplantae</taxon>
        <taxon>Streptophyta</taxon>
        <taxon>Embryophyta</taxon>
        <taxon>Tracheophyta</taxon>
        <taxon>Spermatophyta</taxon>
        <taxon>Magnoliopsida</taxon>
        <taxon>Liliopsida</taxon>
        <taxon>Poales</taxon>
        <taxon>Bromeliaceae</taxon>
        <taxon>Bromelioideae</taxon>
        <taxon>Ananas</taxon>
    </lineage>
</organism>
<accession>A0A6V7P4M5</accession>
<reference evidence="2" key="1">
    <citation type="submission" date="2020-07" db="EMBL/GenBank/DDBJ databases">
        <authorList>
            <person name="Lin J."/>
        </authorList>
    </citation>
    <scope>NUCLEOTIDE SEQUENCE</scope>
</reference>
<evidence type="ECO:0000256" key="1">
    <source>
        <dbReference type="SAM" id="MobiDB-lite"/>
    </source>
</evidence>
<proteinExistence type="predicted"/>